<dbReference type="Pfam" id="PF08125">
    <property type="entry name" value="Mannitol_dh_C"/>
    <property type="match status" value="1"/>
</dbReference>
<evidence type="ECO:0000259" key="4">
    <source>
        <dbReference type="Pfam" id="PF01232"/>
    </source>
</evidence>
<dbReference type="GO" id="GO:0008926">
    <property type="term" value="F:mannitol-1-phosphate 5-dehydrogenase activity"/>
    <property type="evidence" value="ECO:0007669"/>
    <property type="project" value="UniProtKB-EC"/>
</dbReference>
<keyword evidence="2" id="KW-0520">NAD</keyword>
<dbReference type="GO" id="GO:0019698">
    <property type="term" value="P:D-galacturonate catabolic process"/>
    <property type="evidence" value="ECO:0007669"/>
    <property type="project" value="TreeGrafter"/>
</dbReference>
<dbReference type="Proteomes" id="UP000318521">
    <property type="component" value="Unassembled WGS sequence"/>
</dbReference>
<evidence type="ECO:0000313" key="6">
    <source>
        <dbReference type="EMBL" id="TSB45418.1"/>
    </source>
</evidence>
<dbReference type="GO" id="GO:0019592">
    <property type="term" value="P:mannitol catabolic process"/>
    <property type="evidence" value="ECO:0007669"/>
    <property type="project" value="TreeGrafter"/>
</dbReference>
<dbReference type="InterPro" id="IPR008927">
    <property type="entry name" value="6-PGluconate_DH-like_C_sf"/>
</dbReference>
<dbReference type="OrthoDB" id="9768714at2"/>
<dbReference type="InterPro" id="IPR013328">
    <property type="entry name" value="6PGD_dom2"/>
</dbReference>
<evidence type="ECO:0000259" key="5">
    <source>
        <dbReference type="Pfam" id="PF08125"/>
    </source>
</evidence>
<dbReference type="Gene3D" id="1.10.1040.10">
    <property type="entry name" value="N-(1-d-carboxylethyl)-l-norvaline Dehydrogenase, domain 2"/>
    <property type="match status" value="1"/>
</dbReference>
<dbReference type="PANTHER" id="PTHR30524:SF0">
    <property type="entry name" value="ALTRONATE OXIDOREDUCTASE-RELATED"/>
    <property type="match status" value="1"/>
</dbReference>
<dbReference type="RefSeq" id="WP_143849844.1">
    <property type="nucleotide sequence ID" value="NZ_VLXZ01000011.1"/>
</dbReference>
<keyword evidence="1" id="KW-0560">Oxidoreductase</keyword>
<dbReference type="InterPro" id="IPR036291">
    <property type="entry name" value="NAD(P)-bd_dom_sf"/>
</dbReference>
<proteinExistence type="predicted"/>
<accession>A0A553ZVA6</accession>
<dbReference type="EMBL" id="VLXZ01000011">
    <property type="protein sequence ID" value="TSB45418.1"/>
    <property type="molecule type" value="Genomic_DNA"/>
</dbReference>
<dbReference type="AlphaFoldDB" id="A0A553ZVA6"/>
<dbReference type="Pfam" id="PF01232">
    <property type="entry name" value="Mannitol_dh"/>
    <property type="match status" value="1"/>
</dbReference>
<organism evidence="6 7">
    <name type="scientific">Alkalicoccobacillus porphyridii</name>
    <dbReference type="NCBI Taxonomy" id="2597270"/>
    <lineage>
        <taxon>Bacteria</taxon>
        <taxon>Bacillati</taxon>
        <taxon>Bacillota</taxon>
        <taxon>Bacilli</taxon>
        <taxon>Bacillales</taxon>
        <taxon>Bacillaceae</taxon>
        <taxon>Alkalicoccobacillus</taxon>
    </lineage>
</organism>
<reference evidence="6 7" key="1">
    <citation type="submission" date="2019-07" db="EMBL/GenBank/DDBJ databases">
        <authorList>
            <person name="Park Y.J."/>
            <person name="Jeong S.E."/>
            <person name="Jung H.S."/>
        </authorList>
    </citation>
    <scope>NUCLEOTIDE SEQUENCE [LARGE SCALE GENOMIC DNA]</scope>
    <source>
        <strain evidence="7">P16(2019)</strain>
    </source>
</reference>
<evidence type="ECO:0000256" key="1">
    <source>
        <dbReference type="ARBA" id="ARBA00023002"/>
    </source>
</evidence>
<dbReference type="Gene3D" id="3.40.50.720">
    <property type="entry name" value="NAD(P)-binding Rossmann-like Domain"/>
    <property type="match status" value="1"/>
</dbReference>
<dbReference type="PANTHER" id="PTHR30524">
    <property type="entry name" value="MANNITOL-1-PHOSPHATE 5-DEHYDROGENASE"/>
    <property type="match status" value="1"/>
</dbReference>
<evidence type="ECO:0000313" key="7">
    <source>
        <dbReference type="Proteomes" id="UP000318521"/>
    </source>
</evidence>
<dbReference type="NCBIfam" id="NF002969">
    <property type="entry name" value="PRK03643.1"/>
    <property type="match status" value="1"/>
</dbReference>
<keyword evidence="7" id="KW-1185">Reference proteome</keyword>
<dbReference type="GO" id="GO:0009026">
    <property type="term" value="F:tagaturonate reductase activity"/>
    <property type="evidence" value="ECO:0007669"/>
    <property type="project" value="TreeGrafter"/>
</dbReference>
<feature type="domain" description="Mannitol dehydrogenase C-terminal" evidence="5">
    <location>
        <begin position="279"/>
        <end position="484"/>
    </location>
</feature>
<evidence type="ECO:0000256" key="3">
    <source>
        <dbReference type="ARBA" id="ARBA00048615"/>
    </source>
</evidence>
<name>A0A553ZVA6_9BACI</name>
<evidence type="ECO:0000256" key="2">
    <source>
        <dbReference type="ARBA" id="ARBA00023027"/>
    </source>
</evidence>
<protein>
    <submittedName>
        <fullName evidence="6">Tagaturonate reductase</fullName>
    </submittedName>
</protein>
<dbReference type="InterPro" id="IPR013118">
    <property type="entry name" value="Mannitol_DH_C"/>
</dbReference>
<dbReference type="GO" id="GO:0005829">
    <property type="term" value="C:cytosol"/>
    <property type="evidence" value="ECO:0007669"/>
    <property type="project" value="TreeGrafter"/>
</dbReference>
<comment type="caution">
    <text evidence="6">The sequence shown here is derived from an EMBL/GenBank/DDBJ whole genome shotgun (WGS) entry which is preliminary data.</text>
</comment>
<gene>
    <name evidence="6" type="ORF">FN960_15895</name>
</gene>
<feature type="domain" description="Mannitol dehydrogenase N-terminal" evidence="4">
    <location>
        <begin position="22"/>
        <end position="265"/>
    </location>
</feature>
<dbReference type="SUPFAM" id="SSF48179">
    <property type="entry name" value="6-phosphogluconate dehydrogenase C-terminal domain-like"/>
    <property type="match status" value="1"/>
</dbReference>
<dbReference type="SUPFAM" id="SSF51735">
    <property type="entry name" value="NAD(P)-binding Rossmann-fold domains"/>
    <property type="match status" value="1"/>
</dbReference>
<comment type="catalytic activity">
    <reaction evidence="3">
        <text>D-mannitol 1-phosphate + NAD(+) = beta-D-fructose 6-phosphate + NADH + H(+)</text>
        <dbReference type="Rhea" id="RHEA:19661"/>
        <dbReference type="ChEBI" id="CHEBI:15378"/>
        <dbReference type="ChEBI" id="CHEBI:57540"/>
        <dbReference type="ChEBI" id="CHEBI:57634"/>
        <dbReference type="ChEBI" id="CHEBI:57945"/>
        <dbReference type="ChEBI" id="CHEBI:61381"/>
        <dbReference type="EC" id="1.1.1.17"/>
    </reaction>
</comment>
<sequence>MEWNSLTKEFSTNQQGGVVKETIVQVGEGNFLRGFVNWMIHQLHQQGLYEGKVVAIQPTPHGKVVPKLNAQDGLYTTVLRGVENGETVNEAELVESISRGIDPYNHWQEVLELARSADVEFFFSNTTEAGLTYQKEEYDHATSPLSFPGKVVAFLYERYQTFSGDNSKGITFIPCELVEGNGDLLKEIVLKIIDDWSLPAEFKEWVLLNNRFCNTLVDRIVTGFPRGEEDVFRERLGYDDILLTVGEPYHLFVIDAPAEVAEKLPFHKAGLNVKWGDPAPYRDLKVKLLNGAHTTMFAASFLAGVNTVFEAMTDEQLSEFTKQAVFQEILPTVEADQQEKQDFAGSVLERFSNPFIEHQLTDIGMNPVYKFKTRVVPSLLAYVEQKSALPAKLTVSLSALLAYTKPVERDGAFLAGDRDGTRYVIRDNEATLALLEQVWGQYKSAELSLEQVVQRLLSEKEFWGTDLTELTGLAEQVAADLKQIEENGFRALL</sequence>
<dbReference type="InterPro" id="IPR013131">
    <property type="entry name" value="Mannitol_DH_N"/>
</dbReference>